<protein>
    <recommendedName>
        <fullName evidence="3">RNA polymerase sigma factor 70 region 4 type 2 domain-containing protein</fullName>
    </recommendedName>
</protein>
<dbReference type="Gene3D" id="1.10.10.10">
    <property type="entry name" value="Winged helix-like DNA-binding domain superfamily/Winged helix DNA-binding domain"/>
    <property type="match status" value="1"/>
</dbReference>
<accession>A0ABQ6HUF1</accession>
<dbReference type="Proteomes" id="UP001157109">
    <property type="component" value="Unassembled WGS sequence"/>
</dbReference>
<comment type="caution">
    <text evidence="1">The sequence shown here is derived from an EMBL/GenBank/DDBJ whole genome shotgun (WGS) entry which is preliminary data.</text>
</comment>
<evidence type="ECO:0008006" key="3">
    <source>
        <dbReference type="Google" id="ProtNLM"/>
    </source>
</evidence>
<dbReference type="SUPFAM" id="SSF54427">
    <property type="entry name" value="NTF2-like"/>
    <property type="match status" value="1"/>
</dbReference>
<dbReference type="EMBL" id="BSUJ01000001">
    <property type="protein sequence ID" value="GMA21329.1"/>
    <property type="molecule type" value="Genomic_DNA"/>
</dbReference>
<evidence type="ECO:0000313" key="1">
    <source>
        <dbReference type="EMBL" id="GMA21329.1"/>
    </source>
</evidence>
<evidence type="ECO:0000313" key="2">
    <source>
        <dbReference type="Proteomes" id="UP001157109"/>
    </source>
</evidence>
<gene>
    <name evidence="1" type="ORF">GCM10025862_33500</name>
</gene>
<keyword evidence="2" id="KW-1185">Reference proteome</keyword>
<dbReference type="InterPro" id="IPR036388">
    <property type="entry name" value="WH-like_DNA-bd_sf"/>
</dbReference>
<sequence>MRDVLGYSAKETAIVLDITVPATTSALQRARATLSSLPAAEALPQPDDLPTRRLLDRYVAAFEAHDYDALVSVLHEDAASAMPPFSWLVCGRANIAALMAASDACAGARLVPCSLNGAPGFGQYRPDGGGRLVPFALVAVEVQKGLISTVVTFLESAHRFAEFGLPPVLDGPASPSTDE</sequence>
<organism evidence="1 2">
    <name type="scientific">Arsenicicoccus piscis</name>
    <dbReference type="NCBI Taxonomy" id="673954"/>
    <lineage>
        <taxon>Bacteria</taxon>
        <taxon>Bacillati</taxon>
        <taxon>Actinomycetota</taxon>
        <taxon>Actinomycetes</taxon>
        <taxon>Micrococcales</taxon>
        <taxon>Intrasporangiaceae</taxon>
        <taxon>Arsenicicoccus</taxon>
    </lineage>
</organism>
<reference evidence="2" key="1">
    <citation type="journal article" date="2019" name="Int. J. Syst. Evol. Microbiol.">
        <title>The Global Catalogue of Microorganisms (GCM) 10K type strain sequencing project: providing services to taxonomists for standard genome sequencing and annotation.</title>
        <authorList>
            <consortium name="The Broad Institute Genomics Platform"/>
            <consortium name="The Broad Institute Genome Sequencing Center for Infectious Disease"/>
            <person name="Wu L."/>
            <person name="Ma J."/>
        </authorList>
    </citation>
    <scope>NUCLEOTIDE SEQUENCE [LARGE SCALE GENOMIC DNA]</scope>
    <source>
        <strain evidence="2">NBRC 105830</strain>
    </source>
</reference>
<proteinExistence type="predicted"/>
<dbReference type="Gene3D" id="3.10.450.50">
    <property type="match status" value="1"/>
</dbReference>
<dbReference type="InterPro" id="IPR032710">
    <property type="entry name" value="NTF2-like_dom_sf"/>
</dbReference>
<name>A0ABQ6HUF1_9MICO</name>